<dbReference type="InterPro" id="IPR023346">
    <property type="entry name" value="Lysozyme-like_dom_sf"/>
</dbReference>
<feature type="transmembrane region" description="Helical" evidence="2">
    <location>
        <begin position="61"/>
        <end position="81"/>
    </location>
</feature>
<dbReference type="InterPro" id="IPR010618">
    <property type="entry name" value="RPF"/>
</dbReference>
<evidence type="ECO:0000256" key="2">
    <source>
        <dbReference type="SAM" id="Phobius"/>
    </source>
</evidence>
<dbReference type="Pfam" id="PF06737">
    <property type="entry name" value="Transglycosylas"/>
    <property type="match status" value="1"/>
</dbReference>
<dbReference type="EMBL" id="CAEMXZ010000008">
    <property type="protein sequence ID" value="CAB4322588.1"/>
    <property type="molecule type" value="Genomic_DNA"/>
</dbReference>
<dbReference type="EMBL" id="CAFBNC010000003">
    <property type="protein sequence ID" value="CAB4921850.1"/>
    <property type="molecule type" value="Genomic_DNA"/>
</dbReference>
<gene>
    <name evidence="4" type="ORF">UFOPK1392_00323</name>
    <name evidence="5" type="ORF">UFOPK3733_00116</name>
</gene>
<organism evidence="4">
    <name type="scientific">freshwater metagenome</name>
    <dbReference type="NCBI Taxonomy" id="449393"/>
    <lineage>
        <taxon>unclassified sequences</taxon>
        <taxon>metagenomes</taxon>
        <taxon>ecological metagenomes</taxon>
    </lineage>
</organism>
<dbReference type="SUPFAM" id="SSF53955">
    <property type="entry name" value="Lysozyme-like"/>
    <property type="match status" value="1"/>
</dbReference>
<evidence type="ECO:0000313" key="5">
    <source>
        <dbReference type="EMBL" id="CAB4921850.1"/>
    </source>
</evidence>
<dbReference type="Gene3D" id="1.10.530.10">
    <property type="match status" value="1"/>
</dbReference>
<sequence>MTLAFRFTDPATTTLGTESGVADRTGLSWALVRSSTSVAEPTAEVGGKGRRSAIAHLRHDLLIGLGAFSVLAGVLAFSIFGQPRGVAAASSVGFAAPGGSLAAASVSVPAPVAAAAISVESPSVEAIAAANAYVAAVVEQQTLDARNAFLDGVAQQAADQAAAQQAAERAAAPAVVVGANTGRAAPAAADGSVWDRLAQCESGGNWAINTGNGFTGGLQFVRSTWLGVGGGEYAPDAYLATREQQIDIATRVLASQGWGAWPGCTSMMGLR</sequence>
<dbReference type="AlphaFoldDB" id="A0A6J5YG83"/>
<evidence type="ECO:0000259" key="3">
    <source>
        <dbReference type="Pfam" id="PF06737"/>
    </source>
</evidence>
<accession>A0A6J5YG83</accession>
<evidence type="ECO:0000256" key="1">
    <source>
        <dbReference type="ARBA" id="ARBA00022801"/>
    </source>
</evidence>
<feature type="domain" description="Resuscitation-promoting factor core lysozyme-like" evidence="3">
    <location>
        <begin position="188"/>
        <end position="264"/>
    </location>
</feature>
<evidence type="ECO:0000313" key="4">
    <source>
        <dbReference type="EMBL" id="CAB4322588.1"/>
    </source>
</evidence>
<keyword evidence="2" id="KW-0812">Transmembrane</keyword>
<keyword evidence="2" id="KW-0472">Membrane</keyword>
<protein>
    <submittedName>
        <fullName evidence="4">Unannotated protein</fullName>
    </submittedName>
</protein>
<name>A0A6J5YG83_9ZZZZ</name>
<dbReference type="CDD" id="cd13925">
    <property type="entry name" value="RPF"/>
    <property type="match status" value="1"/>
</dbReference>
<keyword evidence="1" id="KW-0378">Hydrolase</keyword>
<proteinExistence type="predicted"/>
<dbReference type="GO" id="GO:0016787">
    <property type="term" value="F:hydrolase activity"/>
    <property type="evidence" value="ECO:0007669"/>
    <property type="project" value="UniProtKB-KW"/>
</dbReference>
<reference evidence="4" key="1">
    <citation type="submission" date="2020-05" db="EMBL/GenBank/DDBJ databases">
        <authorList>
            <person name="Chiriac C."/>
            <person name="Salcher M."/>
            <person name="Ghai R."/>
            <person name="Kavagutti S V."/>
        </authorList>
    </citation>
    <scope>NUCLEOTIDE SEQUENCE</scope>
</reference>
<keyword evidence="2" id="KW-1133">Transmembrane helix</keyword>